<evidence type="ECO:0000313" key="2">
    <source>
        <dbReference type="EMBL" id="KAK0599159.1"/>
    </source>
</evidence>
<keyword evidence="3" id="KW-1185">Reference proteome</keyword>
<protein>
    <submittedName>
        <fullName evidence="2">Uncharacterized protein</fullName>
    </submittedName>
</protein>
<feature type="compositionally biased region" description="Basic residues" evidence="1">
    <location>
        <begin position="81"/>
        <end position="101"/>
    </location>
</feature>
<name>A0AA39T0L3_ACESA</name>
<feature type="compositionally biased region" description="Basic residues" evidence="1">
    <location>
        <begin position="29"/>
        <end position="38"/>
    </location>
</feature>
<dbReference type="Proteomes" id="UP001168877">
    <property type="component" value="Unassembled WGS sequence"/>
</dbReference>
<organism evidence="2 3">
    <name type="scientific">Acer saccharum</name>
    <name type="common">Sugar maple</name>
    <dbReference type="NCBI Taxonomy" id="4024"/>
    <lineage>
        <taxon>Eukaryota</taxon>
        <taxon>Viridiplantae</taxon>
        <taxon>Streptophyta</taxon>
        <taxon>Embryophyta</taxon>
        <taxon>Tracheophyta</taxon>
        <taxon>Spermatophyta</taxon>
        <taxon>Magnoliopsida</taxon>
        <taxon>eudicotyledons</taxon>
        <taxon>Gunneridae</taxon>
        <taxon>Pentapetalae</taxon>
        <taxon>rosids</taxon>
        <taxon>malvids</taxon>
        <taxon>Sapindales</taxon>
        <taxon>Sapindaceae</taxon>
        <taxon>Hippocastanoideae</taxon>
        <taxon>Acereae</taxon>
        <taxon>Acer</taxon>
    </lineage>
</organism>
<accession>A0AA39T0L3</accession>
<reference evidence="2" key="2">
    <citation type="submission" date="2023-06" db="EMBL/GenBank/DDBJ databases">
        <authorList>
            <person name="Swenson N.G."/>
            <person name="Wegrzyn J.L."/>
            <person name="Mcevoy S.L."/>
        </authorList>
    </citation>
    <scope>NUCLEOTIDE SEQUENCE</scope>
    <source>
        <strain evidence="2">NS2018</strain>
        <tissue evidence="2">Leaf</tissue>
    </source>
</reference>
<feature type="region of interest" description="Disordered" evidence="1">
    <location>
        <begin position="1"/>
        <end position="117"/>
    </location>
</feature>
<reference evidence="2" key="1">
    <citation type="journal article" date="2022" name="Plant J.">
        <title>Strategies of tolerance reflected in two North American maple genomes.</title>
        <authorList>
            <person name="McEvoy S.L."/>
            <person name="Sezen U.U."/>
            <person name="Trouern-Trend A."/>
            <person name="McMahon S.M."/>
            <person name="Schaberg P.G."/>
            <person name="Yang J."/>
            <person name="Wegrzyn J.L."/>
            <person name="Swenson N.G."/>
        </authorList>
    </citation>
    <scope>NUCLEOTIDE SEQUENCE</scope>
    <source>
        <strain evidence="2">NS2018</strain>
    </source>
</reference>
<evidence type="ECO:0000256" key="1">
    <source>
        <dbReference type="SAM" id="MobiDB-lite"/>
    </source>
</evidence>
<dbReference type="EMBL" id="JAUESC010000003">
    <property type="protein sequence ID" value="KAK0599159.1"/>
    <property type="molecule type" value="Genomic_DNA"/>
</dbReference>
<dbReference type="AlphaFoldDB" id="A0AA39T0L3"/>
<gene>
    <name evidence="2" type="ORF">LWI29_002844</name>
</gene>
<comment type="caution">
    <text evidence="2">The sequence shown here is derived from an EMBL/GenBank/DDBJ whole genome shotgun (WGS) entry which is preliminary data.</text>
</comment>
<feature type="compositionally biased region" description="Basic and acidic residues" evidence="1">
    <location>
        <begin position="1"/>
        <end position="11"/>
    </location>
</feature>
<feature type="compositionally biased region" description="Basic residues" evidence="1">
    <location>
        <begin position="108"/>
        <end position="117"/>
    </location>
</feature>
<proteinExistence type="predicted"/>
<evidence type="ECO:0000313" key="3">
    <source>
        <dbReference type="Proteomes" id="UP001168877"/>
    </source>
</evidence>
<sequence>MKLTKYDDRRATAMLKASTTKSSGFDKRGQRKVRRRRPRAVDSARGTATARGPVDSTRAAATGEVEQGRRRSVLSLESRGKKEKMKKKNSHGRADRRRRRTAGSDVHGRRRKKVKKS</sequence>